<dbReference type="InterPro" id="IPR051813">
    <property type="entry name" value="HepT_RNase_toxin"/>
</dbReference>
<evidence type="ECO:0000256" key="5">
    <source>
        <dbReference type="ARBA" id="ARBA00022801"/>
    </source>
</evidence>
<proteinExistence type="predicted"/>
<evidence type="ECO:0000256" key="1">
    <source>
        <dbReference type="ARBA" id="ARBA00022553"/>
    </source>
</evidence>
<dbReference type="PANTHER" id="PTHR34139:SF1">
    <property type="entry name" value="RNASE MJ1380-RELATED"/>
    <property type="match status" value="1"/>
</dbReference>
<gene>
    <name evidence="6" type="ORF">HNR09_002541</name>
</gene>
<evidence type="ECO:0000256" key="3">
    <source>
        <dbReference type="ARBA" id="ARBA00022722"/>
    </source>
</evidence>
<dbReference type="RefSeq" id="WP_179542395.1">
    <property type="nucleotide sequence ID" value="NZ_BAAALL010000001.1"/>
</dbReference>
<sequence>MTDPRHHPDRTPELLEDIAEQLAVCRDIVADGYEMYMGASQDSYLRRRTAERAVEIIAEASRRLDADWKQQHPGVRWRYMTDMRNKIAHDYGAIHDDMVWEVIVGSVPEMGRLLGLAPAEDPYGPH</sequence>
<dbReference type="PANTHER" id="PTHR34139">
    <property type="entry name" value="UPF0331 PROTEIN MJ0127"/>
    <property type="match status" value="1"/>
</dbReference>
<dbReference type="InterPro" id="IPR008201">
    <property type="entry name" value="HepT-like"/>
</dbReference>
<evidence type="ECO:0000313" key="6">
    <source>
        <dbReference type="EMBL" id="NYJ79130.1"/>
    </source>
</evidence>
<organism evidence="6 7">
    <name type="scientific">Nesterenkonia xinjiangensis</name>
    <dbReference type="NCBI Taxonomy" id="225327"/>
    <lineage>
        <taxon>Bacteria</taxon>
        <taxon>Bacillati</taxon>
        <taxon>Actinomycetota</taxon>
        <taxon>Actinomycetes</taxon>
        <taxon>Micrococcales</taxon>
        <taxon>Micrococcaceae</taxon>
        <taxon>Nesterenkonia</taxon>
    </lineage>
</organism>
<dbReference type="GO" id="GO:0110001">
    <property type="term" value="C:toxin-antitoxin complex"/>
    <property type="evidence" value="ECO:0007669"/>
    <property type="project" value="InterPro"/>
</dbReference>
<keyword evidence="1" id="KW-0597">Phosphoprotein</keyword>
<dbReference type="GO" id="GO:0000166">
    <property type="term" value="F:nucleotide binding"/>
    <property type="evidence" value="ECO:0007669"/>
    <property type="project" value="UniProtKB-KW"/>
</dbReference>
<dbReference type="Proteomes" id="UP000535437">
    <property type="component" value="Unassembled WGS sequence"/>
</dbReference>
<protein>
    <submittedName>
        <fullName evidence="6">Uncharacterized protein with HEPN domain</fullName>
    </submittedName>
</protein>
<accession>A0A7Z0KBB6</accession>
<dbReference type="GO" id="GO:0004540">
    <property type="term" value="F:RNA nuclease activity"/>
    <property type="evidence" value="ECO:0007669"/>
    <property type="project" value="InterPro"/>
</dbReference>
<dbReference type="GO" id="GO:0016787">
    <property type="term" value="F:hydrolase activity"/>
    <property type="evidence" value="ECO:0007669"/>
    <property type="project" value="UniProtKB-KW"/>
</dbReference>
<keyword evidence="3" id="KW-0540">Nuclease</keyword>
<dbReference type="AlphaFoldDB" id="A0A7Z0KBB6"/>
<dbReference type="Pfam" id="PF01934">
    <property type="entry name" value="HepT-like"/>
    <property type="match status" value="1"/>
</dbReference>
<keyword evidence="4" id="KW-0547">Nucleotide-binding</keyword>
<reference evidence="6 7" key="1">
    <citation type="submission" date="2020-07" db="EMBL/GenBank/DDBJ databases">
        <title>Sequencing the genomes of 1000 actinobacteria strains.</title>
        <authorList>
            <person name="Klenk H.-P."/>
        </authorList>
    </citation>
    <scope>NUCLEOTIDE SEQUENCE [LARGE SCALE GENOMIC DNA]</scope>
    <source>
        <strain evidence="6 7">DSM 15475</strain>
    </source>
</reference>
<name>A0A7Z0KBB6_9MICC</name>
<keyword evidence="7" id="KW-1185">Reference proteome</keyword>
<keyword evidence="5" id="KW-0378">Hydrolase</keyword>
<keyword evidence="2" id="KW-1277">Toxin-antitoxin system</keyword>
<evidence type="ECO:0000313" key="7">
    <source>
        <dbReference type="Proteomes" id="UP000535437"/>
    </source>
</evidence>
<evidence type="ECO:0000256" key="2">
    <source>
        <dbReference type="ARBA" id="ARBA00022649"/>
    </source>
</evidence>
<comment type="caution">
    <text evidence="6">The sequence shown here is derived from an EMBL/GenBank/DDBJ whole genome shotgun (WGS) entry which is preliminary data.</text>
</comment>
<evidence type="ECO:0000256" key="4">
    <source>
        <dbReference type="ARBA" id="ARBA00022741"/>
    </source>
</evidence>
<dbReference type="EMBL" id="JACCFY010000001">
    <property type="protein sequence ID" value="NYJ79130.1"/>
    <property type="molecule type" value="Genomic_DNA"/>
</dbReference>